<dbReference type="AlphaFoldDB" id="A0A6A4GL74"/>
<evidence type="ECO:0000313" key="2">
    <source>
        <dbReference type="EMBL" id="KAE9386298.1"/>
    </source>
</evidence>
<evidence type="ECO:0000256" key="1">
    <source>
        <dbReference type="SAM" id="MobiDB-lite"/>
    </source>
</evidence>
<organism evidence="2 3">
    <name type="scientific">Gymnopus androsaceus JB14</name>
    <dbReference type="NCBI Taxonomy" id="1447944"/>
    <lineage>
        <taxon>Eukaryota</taxon>
        <taxon>Fungi</taxon>
        <taxon>Dikarya</taxon>
        <taxon>Basidiomycota</taxon>
        <taxon>Agaricomycotina</taxon>
        <taxon>Agaricomycetes</taxon>
        <taxon>Agaricomycetidae</taxon>
        <taxon>Agaricales</taxon>
        <taxon>Marasmiineae</taxon>
        <taxon>Omphalotaceae</taxon>
        <taxon>Gymnopus</taxon>
    </lineage>
</organism>
<reference evidence="2" key="1">
    <citation type="journal article" date="2019" name="Environ. Microbiol.">
        <title>Fungal ecological strategies reflected in gene transcription - a case study of two litter decomposers.</title>
        <authorList>
            <person name="Barbi F."/>
            <person name="Kohler A."/>
            <person name="Barry K."/>
            <person name="Baskaran P."/>
            <person name="Daum C."/>
            <person name="Fauchery L."/>
            <person name="Ihrmark K."/>
            <person name="Kuo A."/>
            <person name="LaButti K."/>
            <person name="Lipzen A."/>
            <person name="Morin E."/>
            <person name="Grigoriev I.V."/>
            <person name="Henrissat B."/>
            <person name="Lindahl B."/>
            <person name="Martin F."/>
        </authorList>
    </citation>
    <scope>NUCLEOTIDE SEQUENCE</scope>
    <source>
        <strain evidence="2">JB14</strain>
    </source>
</reference>
<proteinExistence type="predicted"/>
<dbReference type="Proteomes" id="UP000799118">
    <property type="component" value="Unassembled WGS sequence"/>
</dbReference>
<evidence type="ECO:0000313" key="3">
    <source>
        <dbReference type="Proteomes" id="UP000799118"/>
    </source>
</evidence>
<feature type="region of interest" description="Disordered" evidence="1">
    <location>
        <begin position="153"/>
        <end position="181"/>
    </location>
</feature>
<gene>
    <name evidence="2" type="ORF">BT96DRAFT_949210</name>
</gene>
<name>A0A6A4GL74_9AGAR</name>
<sequence length="202" mass="23004">MTLAATVTLSGDQDHQNGFKLWIEDNIKSKPIALHKNMDICTMNLNGHNAGTPNKPRHLIQLCRFGAVAQKQAIWMFAGIVENPDILPEIQNVPQRVKPSPNMYSEWQTKMVTQRMYNFSACLWMPMKLLQSLEQSLNKNQKLMKIMISGLTERHPDDDENQSDPWGGPQHDSNIVDDKYTAPDHLGSMRSKSLMIPMSVYL</sequence>
<protein>
    <submittedName>
        <fullName evidence="2">Uncharacterized protein</fullName>
    </submittedName>
</protein>
<dbReference type="EMBL" id="ML769892">
    <property type="protein sequence ID" value="KAE9386298.1"/>
    <property type="molecule type" value="Genomic_DNA"/>
</dbReference>
<accession>A0A6A4GL74</accession>
<keyword evidence="3" id="KW-1185">Reference proteome</keyword>